<feature type="transmembrane region" description="Helical" evidence="6">
    <location>
        <begin position="12"/>
        <end position="33"/>
    </location>
</feature>
<comment type="subcellular location">
    <subcellularLocation>
        <location evidence="1">Membrane</location>
        <topology evidence="1">Multi-pass membrane protein</topology>
    </subcellularLocation>
</comment>
<dbReference type="EMBL" id="BMIG01000006">
    <property type="protein sequence ID" value="GGA98790.1"/>
    <property type="molecule type" value="Genomic_DNA"/>
</dbReference>
<feature type="transmembrane region" description="Helical" evidence="6">
    <location>
        <begin position="192"/>
        <end position="212"/>
    </location>
</feature>
<gene>
    <name evidence="8" type="ORF">GCM10011496_19840</name>
</gene>
<dbReference type="SUPFAM" id="SSF103481">
    <property type="entry name" value="Multidrug resistance efflux transporter EmrE"/>
    <property type="match status" value="2"/>
</dbReference>
<evidence type="ECO:0000313" key="8">
    <source>
        <dbReference type="EMBL" id="GGA98790.1"/>
    </source>
</evidence>
<keyword evidence="3 6" id="KW-0812">Transmembrane</keyword>
<dbReference type="AlphaFoldDB" id="A0A916SI89"/>
<feature type="transmembrane region" description="Helical" evidence="6">
    <location>
        <begin position="106"/>
        <end position="127"/>
    </location>
</feature>
<dbReference type="InterPro" id="IPR050638">
    <property type="entry name" value="AA-Vitamin_Transporters"/>
</dbReference>
<keyword evidence="9" id="KW-1185">Reference proteome</keyword>
<feature type="transmembrane region" description="Helical" evidence="6">
    <location>
        <begin position="157"/>
        <end position="180"/>
    </location>
</feature>
<dbReference type="Proteomes" id="UP000620596">
    <property type="component" value="Unassembled WGS sequence"/>
</dbReference>
<protein>
    <submittedName>
        <fullName evidence="8">Membrane protein</fullName>
    </submittedName>
</protein>
<feature type="domain" description="EamA" evidence="7">
    <location>
        <begin position="164"/>
        <end position="297"/>
    </location>
</feature>
<organism evidence="8 9">
    <name type="scientific">Polaromonas eurypsychrophila</name>
    <dbReference type="NCBI Taxonomy" id="1614635"/>
    <lineage>
        <taxon>Bacteria</taxon>
        <taxon>Pseudomonadati</taxon>
        <taxon>Pseudomonadota</taxon>
        <taxon>Betaproteobacteria</taxon>
        <taxon>Burkholderiales</taxon>
        <taxon>Comamonadaceae</taxon>
        <taxon>Polaromonas</taxon>
    </lineage>
</organism>
<evidence type="ECO:0000256" key="2">
    <source>
        <dbReference type="ARBA" id="ARBA00007362"/>
    </source>
</evidence>
<evidence type="ECO:0000259" key="7">
    <source>
        <dbReference type="Pfam" id="PF00892"/>
    </source>
</evidence>
<feature type="transmembrane region" description="Helical" evidence="6">
    <location>
        <begin position="260"/>
        <end position="276"/>
    </location>
</feature>
<feature type="transmembrane region" description="Helical" evidence="6">
    <location>
        <begin position="45"/>
        <end position="66"/>
    </location>
</feature>
<feature type="transmembrane region" description="Helical" evidence="6">
    <location>
        <begin position="224"/>
        <end position="248"/>
    </location>
</feature>
<feature type="transmembrane region" description="Helical" evidence="6">
    <location>
        <begin position="78"/>
        <end position="100"/>
    </location>
</feature>
<reference evidence="8" key="1">
    <citation type="journal article" date="2014" name="Int. J. Syst. Evol. Microbiol.">
        <title>Complete genome sequence of Corynebacterium casei LMG S-19264T (=DSM 44701T), isolated from a smear-ripened cheese.</title>
        <authorList>
            <consortium name="US DOE Joint Genome Institute (JGI-PGF)"/>
            <person name="Walter F."/>
            <person name="Albersmeier A."/>
            <person name="Kalinowski J."/>
            <person name="Ruckert C."/>
        </authorList>
    </citation>
    <scope>NUCLEOTIDE SEQUENCE</scope>
    <source>
        <strain evidence="8">CGMCC 1.15322</strain>
    </source>
</reference>
<reference evidence="8" key="2">
    <citation type="submission" date="2020-09" db="EMBL/GenBank/DDBJ databases">
        <authorList>
            <person name="Sun Q."/>
            <person name="Zhou Y."/>
        </authorList>
    </citation>
    <scope>NUCLEOTIDE SEQUENCE</scope>
    <source>
        <strain evidence="8">CGMCC 1.15322</strain>
    </source>
</reference>
<proteinExistence type="inferred from homology"/>
<evidence type="ECO:0000256" key="6">
    <source>
        <dbReference type="SAM" id="Phobius"/>
    </source>
</evidence>
<evidence type="ECO:0000256" key="1">
    <source>
        <dbReference type="ARBA" id="ARBA00004141"/>
    </source>
</evidence>
<keyword evidence="4 6" id="KW-1133">Transmembrane helix</keyword>
<evidence type="ECO:0000256" key="4">
    <source>
        <dbReference type="ARBA" id="ARBA00022989"/>
    </source>
</evidence>
<evidence type="ECO:0000256" key="3">
    <source>
        <dbReference type="ARBA" id="ARBA00022692"/>
    </source>
</evidence>
<dbReference type="RefSeq" id="WP_188708343.1">
    <property type="nucleotide sequence ID" value="NZ_BMIG01000006.1"/>
</dbReference>
<feature type="transmembrane region" description="Helical" evidence="6">
    <location>
        <begin position="134"/>
        <end position="151"/>
    </location>
</feature>
<name>A0A916SI89_9BURK</name>
<evidence type="ECO:0000256" key="5">
    <source>
        <dbReference type="ARBA" id="ARBA00023136"/>
    </source>
</evidence>
<dbReference type="PANTHER" id="PTHR32322:SF2">
    <property type="entry name" value="EAMA DOMAIN-CONTAINING PROTEIN"/>
    <property type="match status" value="1"/>
</dbReference>
<comment type="similarity">
    <text evidence="2">Belongs to the EamA transporter family.</text>
</comment>
<dbReference type="GO" id="GO:0016020">
    <property type="term" value="C:membrane"/>
    <property type="evidence" value="ECO:0007669"/>
    <property type="project" value="UniProtKB-SubCell"/>
</dbReference>
<dbReference type="PANTHER" id="PTHR32322">
    <property type="entry name" value="INNER MEMBRANE TRANSPORTER"/>
    <property type="match status" value="1"/>
</dbReference>
<feature type="domain" description="EamA" evidence="7">
    <location>
        <begin position="16"/>
        <end position="150"/>
    </location>
</feature>
<sequence>MRSQHECAATRRATRALLVALVLVVIWGINFSLQKFVFNVVGPGGFLFARYLIMPACALGLLLWRYGRRFPKITRRDFWALARLGVAGHFLHVGMVTYGIHWSTAFSSSLILACGPIFTLLILRLMGLEPLHKAQIAGVAVAFAGVLVFLSDKLLGGQWLATGGDLFLLVAASFFSYYTVAAKPLIERHGGVLTMAYATLLGSVPVVLFSLPAGLAAPWGDASLVVWLSLVWSVTVSAFLGWLLWGWVNAVRGVARTAPLMYLMPPVAGLVAWLFAGEQYTGIKLAGAALTLVGVALAQFTSGRQALARAAPAPVD</sequence>
<feature type="transmembrane region" description="Helical" evidence="6">
    <location>
        <begin position="282"/>
        <end position="300"/>
    </location>
</feature>
<dbReference type="InterPro" id="IPR000620">
    <property type="entry name" value="EamA_dom"/>
</dbReference>
<keyword evidence="5 6" id="KW-0472">Membrane</keyword>
<dbReference type="InterPro" id="IPR037185">
    <property type="entry name" value="EmrE-like"/>
</dbReference>
<comment type="caution">
    <text evidence="8">The sequence shown here is derived from an EMBL/GenBank/DDBJ whole genome shotgun (WGS) entry which is preliminary data.</text>
</comment>
<dbReference type="Pfam" id="PF00892">
    <property type="entry name" value="EamA"/>
    <property type="match status" value="2"/>
</dbReference>
<evidence type="ECO:0000313" key="9">
    <source>
        <dbReference type="Proteomes" id="UP000620596"/>
    </source>
</evidence>
<accession>A0A916SI89</accession>